<feature type="region of interest" description="Disordered" evidence="1">
    <location>
        <begin position="131"/>
        <end position="150"/>
    </location>
</feature>
<dbReference type="Proteomes" id="UP000075882">
    <property type="component" value="Unassembled WGS sequence"/>
</dbReference>
<accession>A0A8W7PA43</accession>
<organism evidence="2">
    <name type="scientific">Anopheles coluzzii</name>
    <name type="common">African malaria mosquito</name>
    <dbReference type="NCBI Taxonomy" id="1518534"/>
    <lineage>
        <taxon>Eukaryota</taxon>
        <taxon>Metazoa</taxon>
        <taxon>Ecdysozoa</taxon>
        <taxon>Arthropoda</taxon>
        <taxon>Hexapoda</taxon>
        <taxon>Insecta</taxon>
        <taxon>Pterygota</taxon>
        <taxon>Neoptera</taxon>
        <taxon>Endopterygota</taxon>
        <taxon>Diptera</taxon>
        <taxon>Nematocera</taxon>
        <taxon>Culicoidea</taxon>
        <taxon>Culicidae</taxon>
        <taxon>Anophelinae</taxon>
        <taxon>Anopheles</taxon>
    </lineage>
</organism>
<reference evidence="2" key="1">
    <citation type="submission" date="2022-08" db="UniProtKB">
        <authorList>
            <consortium name="EnsemblMetazoa"/>
        </authorList>
    </citation>
    <scope>IDENTIFICATION</scope>
</reference>
<protein>
    <submittedName>
        <fullName evidence="2">Uncharacterized protein</fullName>
    </submittedName>
</protein>
<sequence length="150" mass="16276">MLKIGHAIVTFRHERTAAGKAYTIDPSIAYPSVCALAATVMLAQLLSKANDMYYLWLDHGEGLPQPRGEWLPDAPIRTGLRVRDFAYGTVHHLTLDSVGRGEKITGILLGSGDSSDVQCLGPLRESSVRYRARGSNPRDGWQRDAGTGAA</sequence>
<evidence type="ECO:0000256" key="1">
    <source>
        <dbReference type="SAM" id="MobiDB-lite"/>
    </source>
</evidence>
<dbReference type="EnsemblMetazoa" id="ACOM028239-RA">
    <property type="protein sequence ID" value="ACOM028239-PA.1"/>
    <property type="gene ID" value="ACOM028239"/>
</dbReference>
<name>A0A8W7PA43_ANOCL</name>
<proteinExistence type="predicted"/>
<evidence type="ECO:0000313" key="2">
    <source>
        <dbReference type="EnsemblMetazoa" id="ACOM028239-PA.1"/>
    </source>
</evidence>
<dbReference type="AlphaFoldDB" id="A0A8W7PA43"/>